<evidence type="ECO:0000256" key="1">
    <source>
        <dbReference type="SAM" id="MobiDB-lite"/>
    </source>
</evidence>
<accession>A0ABT5FZW4</accession>
<keyword evidence="3" id="KW-1185">Reference proteome</keyword>
<feature type="compositionally biased region" description="Polar residues" evidence="1">
    <location>
        <begin position="23"/>
        <end position="32"/>
    </location>
</feature>
<organism evidence="2 3">
    <name type="scientific">Streptomyces gilvifuscus</name>
    <dbReference type="NCBI Taxonomy" id="1550617"/>
    <lineage>
        <taxon>Bacteria</taxon>
        <taxon>Bacillati</taxon>
        <taxon>Actinomycetota</taxon>
        <taxon>Actinomycetes</taxon>
        <taxon>Kitasatosporales</taxon>
        <taxon>Streptomycetaceae</taxon>
        <taxon>Streptomyces</taxon>
    </lineage>
</organism>
<evidence type="ECO:0000313" key="2">
    <source>
        <dbReference type="EMBL" id="MDC2958119.1"/>
    </source>
</evidence>
<dbReference type="EMBL" id="JAQOSK010000011">
    <property type="protein sequence ID" value="MDC2958119.1"/>
    <property type="molecule type" value="Genomic_DNA"/>
</dbReference>
<evidence type="ECO:0000313" key="3">
    <source>
        <dbReference type="Proteomes" id="UP001221328"/>
    </source>
</evidence>
<name>A0ABT5FZW4_9ACTN</name>
<proteinExistence type="predicted"/>
<dbReference type="Proteomes" id="UP001221328">
    <property type="component" value="Unassembled WGS sequence"/>
</dbReference>
<sequence length="58" mass="6187">MSGNAVLETDLKATTDVTEELVTRQQLPQARHSTGWPGAPGPSGASHFRRTAFSLHLG</sequence>
<reference evidence="2 3" key="1">
    <citation type="journal article" date="2015" name="Int. J. Syst. Evol. Microbiol.">
        <title>Streptomyces gilvifuscus sp. nov., an actinomycete that produces antibacterial compounds isolated from soil.</title>
        <authorList>
            <person name="Nguyen T.M."/>
            <person name="Kim J."/>
        </authorList>
    </citation>
    <scope>NUCLEOTIDE SEQUENCE [LARGE SCALE GENOMIC DNA]</scope>
    <source>
        <strain evidence="2 3">T113</strain>
    </source>
</reference>
<comment type="caution">
    <text evidence="2">The sequence shown here is derived from an EMBL/GenBank/DDBJ whole genome shotgun (WGS) entry which is preliminary data.</text>
</comment>
<dbReference type="RefSeq" id="WP_200704697.1">
    <property type="nucleotide sequence ID" value="NZ_JAQOSK010000011.1"/>
</dbReference>
<feature type="region of interest" description="Disordered" evidence="1">
    <location>
        <begin position="23"/>
        <end position="47"/>
    </location>
</feature>
<protein>
    <submittedName>
        <fullName evidence="2">Uncharacterized protein</fullName>
    </submittedName>
</protein>
<gene>
    <name evidence="2" type="ORF">PO587_27090</name>
</gene>